<protein>
    <submittedName>
        <fullName evidence="2">ABC transporter permease</fullName>
    </submittedName>
</protein>
<evidence type="ECO:0000313" key="2">
    <source>
        <dbReference type="EMBL" id="GGD46963.1"/>
    </source>
</evidence>
<evidence type="ECO:0000313" key="3">
    <source>
        <dbReference type="Proteomes" id="UP000612456"/>
    </source>
</evidence>
<feature type="transmembrane region" description="Helical" evidence="1">
    <location>
        <begin position="301"/>
        <end position="321"/>
    </location>
</feature>
<dbReference type="AlphaFoldDB" id="A0A916YIV3"/>
<dbReference type="InterPro" id="IPR010288">
    <property type="entry name" value="EcsB_ABC"/>
</dbReference>
<dbReference type="RefSeq" id="WP_188988026.1">
    <property type="nucleotide sequence ID" value="NZ_BMHP01000001.1"/>
</dbReference>
<comment type="caution">
    <text evidence="2">The sequence shown here is derived from an EMBL/GenBank/DDBJ whole genome shotgun (WGS) entry which is preliminary data.</text>
</comment>
<keyword evidence="1" id="KW-1133">Transmembrane helix</keyword>
<dbReference type="Pfam" id="PF05975">
    <property type="entry name" value="EcsB"/>
    <property type="match status" value="1"/>
</dbReference>
<sequence length="430" mass="49319">MDSIPASVANVKKDRSGRWTAGKLFRRRVVRFIDEQWRVLRTALDWTVWLYIVIPGLWIGGGLYLELWRDPSIWLANMPLWVGERLAVIVVLSGNLRTFSEEADVLFLLQRKEWGRGLILRGMGYTAVILTLFTVLIYAFLLPFLMTMHGLTIGSIVGLCLITIIWAVIGAIWRNLIVGRYRGWRKWAWKLVAAIVLGATYILPVVLLGEKWQQLLAPAGAGLLVLVVLIRLKLRARDTFDSDVQQENKARLAITDLLLRRVIERKPRIQLNRPMIFRNSNRIFKTFDPETILVETFVKSFLRRFSLLRFWFSFSALSVLAVMLSPWVLKLLIIAVFPILLSYWIQSQWRNMLAEGFISQFQWSDPVLSQSAERIRFWIVAPAAGLMGLTAGIAMYGLAGLLLIVPAVAVWMGINKFLSTFMMLKIKEEK</sequence>
<dbReference type="EMBL" id="BMHP01000001">
    <property type="protein sequence ID" value="GGD46963.1"/>
    <property type="molecule type" value="Genomic_DNA"/>
</dbReference>
<dbReference type="Proteomes" id="UP000612456">
    <property type="component" value="Unassembled WGS sequence"/>
</dbReference>
<feature type="transmembrane region" description="Helical" evidence="1">
    <location>
        <begin position="48"/>
        <end position="68"/>
    </location>
</feature>
<feature type="transmembrane region" description="Helical" evidence="1">
    <location>
        <begin position="215"/>
        <end position="232"/>
    </location>
</feature>
<accession>A0A916YIV3</accession>
<keyword evidence="1" id="KW-0812">Transmembrane</keyword>
<dbReference type="GO" id="GO:0016020">
    <property type="term" value="C:membrane"/>
    <property type="evidence" value="ECO:0007669"/>
    <property type="project" value="InterPro"/>
</dbReference>
<keyword evidence="3" id="KW-1185">Reference proteome</keyword>
<reference evidence="2" key="2">
    <citation type="submission" date="2020-09" db="EMBL/GenBank/DDBJ databases">
        <authorList>
            <person name="Sun Q."/>
            <person name="Zhou Y."/>
        </authorList>
    </citation>
    <scope>NUCLEOTIDE SEQUENCE</scope>
    <source>
        <strain evidence="2">CGMCC 1.15178</strain>
    </source>
</reference>
<proteinExistence type="predicted"/>
<feature type="transmembrane region" description="Helical" evidence="1">
    <location>
        <begin position="188"/>
        <end position="209"/>
    </location>
</feature>
<feature type="transmembrane region" description="Helical" evidence="1">
    <location>
        <begin position="153"/>
        <end position="176"/>
    </location>
</feature>
<keyword evidence="1" id="KW-0472">Membrane</keyword>
<feature type="transmembrane region" description="Helical" evidence="1">
    <location>
        <begin position="118"/>
        <end position="141"/>
    </location>
</feature>
<organism evidence="2 3">
    <name type="scientific">Paenibacillus nasutitermitis</name>
    <dbReference type="NCBI Taxonomy" id="1652958"/>
    <lineage>
        <taxon>Bacteria</taxon>
        <taxon>Bacillati</taxon>
        <taxon>Bacillota</taxon>
        <taxon>Bacilli</taxon>
        <taxon>Bacillales</taxon>
        <taxon>Paenibacillaceae</taxon>
        <taxon>Paenibacillus</taxon>
    </lineage>
</organism>
<evidence type="ECO:0000256" key="1">
    <source>
        <dbReference type="SAM" id="Phobius"/>
    </source>
</evidence>
<gene>
    <name evidence="2" type="ORF">GCM10010911_00590</name>
</gene>
<name>A0A916YIV3_9BACL</name>
<reference evidence="2" key="1">
    <citation type="journal article" date="2014" name="Int. J. Syst. Evol. Microbiol.">
        <title>Complete genome sequence of Corynebacterium casei LMG S-19264T (=DSM 44701T), isolated from a smear-ripened cheese.</title>
        <authorList>
            <consortium name="US DOE Joint Genome Institute (JGI-PGF)"/>
            <person name="Walter F."/>
            <person name="Albersmeier A."/>
            <person name="Kalinowski J."/>
            <person name="Ruckert C."/>
        </authorList>
    </citation>
    <scope>NUCLEOTIDE SEQUENCE</scope>
    <source>
        <strain evidence="2">CGMCC 1.15178</strain>
    </source>
</reference>